<name>A0A644UJM6_9ZZZZ</name>
<organism evidence="1">
    <name type="scientific">bioreactor metagenome</name>
    <dbReference type="NCBI Taxonomy" id="1076179"/>
    <lineage>
        <taxon>unclassified sequences</taxon>
        <taxon>metagenomes</taxon>
        <taxon>ecological metagenomes</taxon>
    </lineage>
</organism>
<evidence type="ECO:0000313" key="1">
    <source>
        <dbReference type="EMBL" id="MPL79134.1"/>
    </source>
</evidence>
<accession>A0A644UJM6</accession>
<sequence>MVNTIIETKIFTVPCRTYIDKRLICPSIKILEGLDEDKYKGISGSPVYYDQNIYGVCIADIFINSEYIISLLE</sequence>
<proteinExistence type="predicted"/>
<dbReference type="EMBL" id="VSSQ01000123">
    <property type="protein sequence ID" value="MPL79134.1"/>
    <property type="molecule type" value="Genomic_DNA"/>
</dbReference>
<dbReference type="AlphaFoldDB" id="A0A644UJM6"/>
<protein>
    <submittedName>
        <fullName evidence="1">Uncharacterized protein</fullName>
    </submittedName>
</protein>
<comment type="caution">
    <text evidence="1">The sequence shown here is derived from an EMBL/GenBank/DDBJ whole genome shotgun (WGS) entry which is preliminary data.</text>
</comment>
<reference evidence="1" key="1">
    <citation type="submission" date="2019-08" db="EMBL/GenBank/DDBJ databases">
        <authorList>
            <person name="Kucharzyk K."/>
            <person name="Murdoch R.W."/>
            <person name="Higgins S."/>
            <person name="Loffler F."/>
        </authorList>
    </citation>
    <scope>NUCLEOTIDE SEQUENCE</scope>
</reference>
<gene>
    <name evidence="1" type="ORF">SDC9_25009</name>
</gene>